<evidence type="ECO:0000256" key="2">
    <source>
        <dbReference type="SAM" id="Phobius"/>
    </source>
</evidence>
<keyword evidence="2" id="KW-1133">Transmembrane helix</keyword>
<evidence type="ECO:0000256" key="1">
    <source>
        <dbReference type="SAM" id="MobiDB-lite"/>
    </source>
</evidence>
<evidence type="ECO:0008006" key="5">
    <source>
        <dbReference type="Google" id="ProtNLM"/>
    </source>
</evidence>
<reference evidence="3 4" key="1">
    <citation type="journal article" date="2020" name="Syst. Appl. Microbiol.">
        <title>Alienimonas chondri sp. nov., a novel planctomycete isolated from the biofilm of the red alga Chondrus crispus.</title>
        <authorList>
            <person name="Vitorino I."/>
            <person name="Albuquerque L."/>
            <person name="Wiegand S."/>
            <person name="Kallscheuer N."/>
            <person name="da Costa M.S."/>
            <person name="Lobo-da-Cunha A."/>
            <person name="Jogler C."/>
            <person name="Lage O.M."/>
        </authorList>
    </citation>
    <scope>NUCLEOTIDE SEQUENCE [LARGE SCALE GENOMIC DNA]</scope>
    <source>
        <strain evidence="3 4">LzC2</strain>
    </source>
</reference>
<protein>
    <recommendedName>
        <fullName evidence="5">Diacylglycerol kinase</fullName>
    </recommendedName>
</protein>
<dbReference type="Proteomes" id="UP000609651">
    <property type="component" value="Unassembled WGS sequence"/>
</dbReference>
<dbReference type="Gene3D" id="1.10.287.3610">
    <property type="match status" value="1"/>
</dbReference>
<keyword evidence="2" id="KW-0812">Transmembrane</keyword>
<sequence>MRPDPSADADANRPVLPPSEGRRLTVLAAPPRPEPDADDAPGPRLAALPTSSERVAVSDVSLPPTSGRPGRLLGRRIAAVRKLQGVRRRATWRQRLVEAERGLVLGFRRDGVLAGHVFVLTLAIAAGVVFELNTSRWCVIFLALSGAMAAELFGQVIAALAAAVVRDEEADSELTAQVTGAVRLCSAAVAVAACGAAAALVAVFTPAVVQALGG</sequence>
<feature type="transmembrane region" description="Helical" evidence="2">
    <location>
        <begin position="137"/>
        <end position="161"/>
    </location>
</feature>
<evidence type="ECO:0000313" key="3">
    <source>
        <dbReference type="EMBL" id="NNJ27345.1"/>
    </source>
</evidence>
<comment type="caution">
    <text evidence="3">The sequence shown here is derived from an EMBL/GenBank/DDBJ whole genome shotgun (WGS) entry which is preliminary data.</text>
</comment>
<evidence type="ECO:0000313" key="4">
    <source>
        <dbReference type="Proteomes" id="UP000609651"/>
    </source>
</evidence>
<organism evidence="3 4">
    <name type="scientific">Alienimonas chondri</name>
    <dbReference type="NCBI Taxonomy" id="2681879"/>
    <lineage>
        <taxon>Bacteria</taxon>
        <taxon>Pseudomonadati</taxon>
        <taxon>Planctomycetota</taxon>
        <taxon>Planctomycetia</taxon>
        <taxon>Planctomycetales</taxon>
        <taxon>Planctomycetaceae</taxon>
        <taxon>Alienimonas</taxon>
    </lineage>
</organism>
<proteinExistence type="predicted"/>
<keyword evidence="4" id="KW-1185">Reference proteome</keyword>
<accession>A0ABX1VHI9</accession>
<dbReference type="InterPro" id="IPR036945">
    <property type="entry name" value="DAGK_sf"/>
</dbReference>
<feature type="transmembrane region" description="Helical" evidence="2">
    <location>
        <begin position="181"/>
        <end position="209"/>
    </location>
</feature>
<dbReference type="EMBL" id="WTPX01000143">
    <property type="protein sequence ID" value="NNJ27345.1"/>
    <property type="molecule type" value="Genomic_DNA"/>
</dbReference>
<feature type="transmembrane region" description="Helical" evidence="2">
    <location>
        <begin position="111"/>
        <end position="130"/>
    </location>
</feature>
<name>A0ABX1VHI9_9PLAN</name>
<feature type="region of interest" description="Disordered" evidence="1">
    <location>
        <begin position="1"/>
        <end position="69"/>
    </location>
</feature>
<keyword evidence="2" id="KW-0472">Membrane</keyword>
<gene>
    <name evidence="3" type="ORF">LzC2_34470</name>
</gene>